<dbReference type="EMBL" id="JABBWM010000016">
    <property type="protein sequence ID" value="KAG2112060.1"/>
    <property type="molecule type" value="Genomic_DNA"/>
</dbReference>
<dbReference type="Pfam" id="PF13650">
    <property type="entry name" value="Asp_protease_2"/>
    <property type="match status" value="1"/>
</dbReference>
<dbReference type="AlphaFoldDB" id="A0A9P7FCE3"/>
<reference evidence="1" key="1">
    <citation type="journal article" date="2020" name="New Phytol.">
        <title>Comparative genomics reveals dynamic genome evolution in host specialist ectomycorrhizal fungi.</title>
        <authorList>
            <person name="Lofgren L.A."/>
            <person name="Nguyen N.H."/>
            <person name="Vilgalys R."/>
            <person name="Ruytinx J."/>
            <person name="Liao H.L."/>
            <person name="Branco S."/>
            <person name="Kuo A."/>
            <person name="LaButti K."/>
            <person name="Lipzen A."/>
            <person name="Andreopoulos W."/>
            <person name="Pangilinan J."/>
            <person name="Riley R."/>
            <person name="Hundley H."/>
            <person name="Na H."/>
            <person name="Barry K."/>
            <person name="Grigoriev I.V."/>
            <person name="Stajich J.E."/>
            <person name="Kennedy P.G."/>
        </authorList>
    </citation>
    <scope>NUCLEOTIDE SEQUENCE</scope>
    <source>
        <strain evidence="1">FC423</strain>
    </source>
</reference>
<dbReference type="Proteomes" id="UP000823399">
    <property type="component" value="Unassembled WGS sequence"/>
</dbReference>
<feature type="non-terminal residue" evidence="1">
    <location>
        <position position="141"/>
    </location>
</feature>
<dbReference type="CDD" id="cd00303">
    <property type="entry name" value="retropepsin_like"/>
    <property type="match status" value="1"/>
</dbReference>
<dbReference type="Gene3D" id="2.40.70.10">
    <property type="entry name" value="Acid Proteases"/>
    <property type="match status" value="1"/>
</dbReference>
<protein>
    <submittedName>
        <fullName evidence="1">Uncharacterized protein</fullName>
    </submittedName>
</protein>
<comment type="caution">
    <text evidence="1">The sequence shown here is derived from an EMBL/GenBank/DDBJ whole genome shotgun (WGS) entry which is preliminary data.</text>
</comment>
<dbReference type="RefSeq" id="XP_041295117.1">
    <property type="nucleotide sequence ID" value="XM_041431124.1"/>
</dbReference>
<dbReference type="GeneID" id="64693383"/>
<organism evidence="1 2">
    <name type="scientific">Suillus discolor</name>
    <dbReference type="NCBI Taxonomy" id="1912936"/>
    <lineage>
        <taxon>Eukaryota</taxon>
        <taxon>Fungi</taxon>
        <taxon>Dikarya</taxon>
        <taxon>Basidiomycota</taxon>
        <taxon>Agaricomycotina</taxon>
        <taxon>Agaricomycetes</taxon>
        <taxon>Agaricomycetidae</taxon>
        <taxon>Boletales</taxon>
        <taxon>Suillineae</taxon>
        <taxon>Suillaceae</taxon>
        <taxon>Suillus</taxon>
    </lineage>
</organism>
<keyword evidence="2" id="KW-1185">Reference proteome</keyword>
<dbReference type="SUPFAM" id="SSF50630">
    <property type="entry name" value="Acid proteases"/>
    <property type="match status" value="1"/>
</dbReference>
<name>A0A9P7FCE3_9AGAM</name>
<proteinExistence type="predicted"/>
<dbReference type="OrthoDB" id="5535068at2759"/>
<accession>A0A9P7FCE3</accession>
<evidence type="ECO:0000313" key="1">
    <source>
        <dbReference type="EMBL" id="KAG2112060.1"/>
    </source>
</evidence>
<dbReference type="InterPro" id="IPR021109">
    <property type="entry name" value="Peptidase_aspartic_dom_sf"/>
</dbReference>
<gene>
    <name evidence="1" type="ORF">F5147DRAFT_572941</name>
</gene>
<sequence length="141" mass="15702">MHRAHEFEAGSFRVSKNFKAKAKEVLIELLIMINGCNLKAVIDTGSQLNIVSEETYENFIKLPINRSKTLTLHDTNGSTGHLKGLVSQVPIRIGSVLTFAEIYVGASVPFDILLGRPWQIHNAVSIHERHTGTWLEFGHSP</sequence>
<evidence type="ECO:0000313" key="2">
    <source>
        <dbReference type="Proteomes" id="UP000823399"/>
    </source>
</evidence>